<organism evidence="1 2">
    <name type="scientific">Acinetobacter guillouiae</name>
    <name type="common">Acinetobacter genomosp. 11</name>
    <dbReference type="NCBI Taxonomy" id="106649"/>
    <lineage>
        <taxon>Bacteria</taxon>
        <taxon>Pseudomonadati</taxon>
        <taxon>Pseudomonadota</taxon>
        <taxon>Gammaproteobacteria</taxon>
        <taxon>Moraxellales</taxon>
        <taxon>Moraxellaceae</taxon>
        <taxon>Acinetobacter</taxon>
    </lineage>
</organism>
<dbReference type="AlphaFoldDB" id="A0A077L8B3"/>
<dbReference type="Proteomes" id="UP000887320">
    <property type="component" value="Unassembled WGS sequence"/>
</dbReference>
<dbReference type="STRING" id="106649.GCA_000829655_00327"/>
<sequence length="98" mass="11556">MIIDFVQIQKQKFEELVEKIMAQPEQYLDFDSVSDFYKAQWLDQFPQGTMWSTSGLDDGAEEFCIQIKYRALIFNIEIQSTSIGLKFNSKTIRVYKKI</sequence>
<comment type="caution">
    <text evidence="1">The sequence shown here is derived from an EMBL/GenBank/DDBJ whole genome shotgun (WGS) entry which is preliminary data.</text>
</comment>
<proteinExistence type="predicted"/>
<dbReference type="EMBL" id="JAHWXT010000002">
    <property type="protein sequence ID" value="MCF0264252.1"/>
    <property type="molecule type" value="Genomic_DNA"/>
</dbReference>
<dbReference type="RefSeq" id="WP_096734995.1">
    <property type="nucleotide sequence ID" value="NZ_AP014630.1"/>
</dbReference>
<accession>A0A077L8B3</accession>
<reference evidence="1" key="1">
    <citation type="submission" date="2021-07" db="EMBL/GenBank/DDBJ databases">
        <authorList>
            <person name="Fernandez M."/>
            <person name="Pereira P."/>
            <person name="Torres Tejerizo G.A."/>
            <person name="Gonzalez P."/>
            <person name="Agostini E."/>
        </authorList>
    </citation>
    <scope>NUCLEOTIDE SEQUENCE</scope>
    <source>
        <strain evidence="1">SFC 500-1A</strain>
    </source>
</reference>
<dbReference type="GeneID" id="67745515"/>
<evidence type="ECO:0000313" key="2">
    <source>
        <dbReference type="Proteomes" id="UP000887320"/>
    </source>
</evidence>
<dbReference type="KEGG" id="agu:AS4_34990"/>
<evidence type="ECO:0000313" key="1">
    <source>
        <dbReference type="EMBL" id="MCF0264252.1"/>
    </source>
</evidence>
<name>A0A077L8B3_ACIGI</name>
<gene>
    <name evidence="1" type="ORF">KW868_07195</name>
</gene>
<protein>
    <submittedName>
        <fullName evidence="1">Uncharacterized protein</fullName>
    </submittedName>
</protein>